<dbReference type="GeneID" id="70182222"/>
<dbReference type="Proteomes" id="UP000756346">
    <property type="component" value="Unassembled WGS sequence"/>
</dbReference>
<dbReference type="AlphaFoldDB" id="A0A9P8YG63"/>
<reference evidence="2" key="1">
    <citation type="journal article" date="2021" name="Nat. Commun.">
        <title>Genetic determinants of endophytism in the Arabidopsis root mycobiome.</title>
        <authorList>
            <person name="Mesny F."/>
            <person name="Miyauchi S."/>
            <person name="Thiergart T."/>
            <person name="Pickel B."/>
            <person name="Atanasova L."/>
            <person name="Karlsson M."/>
            <person name="Huettel B."/>
            <person name="Barry K.W."/>
            <person name="Haridas S."/>
            <person name="Chen C."/>
            <person name="Bauer D."/>
            <person name="Andreopoulos W."/>
            <person name="Pangilinan J."/>
            <person name="LaButti K."/>
            <person name="Riley R."/>
            <person name="Lipzen A."/>
            <person name="Clum A."/>
            <person name="Drula E."/>
            <person name="Henrissat B."/>
            <person name="Kohler A."/>
            <person name="Grigoriev I.V."/>
            <person name="Martin F.M."/>
            <person name="Hacquard S."/>
        </authorList>
    </citation>
    <scope>NUCLEOTIDE SEQUENCE</scope>
    <source>
        <strain evidence="2">MPI-CAGE-CH-0230</strain>
    </source>
</reference>
<proteinExistence type="predicted"/>
<feature type="region of interest" description="Disordered" evidence="1">
    <location>
        <begin position="1"/>
        <end position="68"/>
    </location>
</feature>
<gene>
    <name evidence="2" type="ORF">B0I36DRAFT_313828</name>
</gene>
<sequence>MGNPDKEQPAATHRSTDADGPPAYTSTASSLPDAPPYEGPATGQRRMSTSSSVEEEGPRKPGKIPGAINSYWQTSMSRTFHLGEHRDAPLFAVKSGSGWTTKKPGLTIFDGPNSSDYPMLTGATRASMFGRKYDISLPPLANSGSSEYTKETISIGTSWSRQVHKFTIEVESGPKGETRREDFEWRSTRGDEVRELGSKWLRGWKLVRLSSEAFRGPGGERHARDEGTTSDGKEIVAVWAHNSSWSMTKAFKFRFRGSALAGELGERFDLMALMTGLNMWHQEVAASAATSGAAA</sequence>
<evidence type="ECO:0000313" key="2">
    <source>
        <dbReference type="EMBL" id="KAH7037343.1"/>
    </source>
</evidence>
<protein>
    <submittedName>
        <fullName evidence="2">Uncharacterized protein</fullName>
    </submittedName>
</protein>
<evidence type="ECO:0000256" key="1">
    <source>
        <dbReference type="SAM" id="MobiDB-lite"/>
    </source>
</evidence>
<evidence type="ECO:0000313" key="3">
    <source>
        <dbReference type="Proteomes" id="UP000756346"/>
    </source>
</evidence>
<dbReference type="OrthoDB" id="3431997at2759"/>
<name>A0A9P8YG63_9PEZI</name>
<keyword evidence="3" id="KW-1185">Reference proteome</keyword>
<organism evidence="2 3">
    <name type="scientific">Microdochium trichocladiopsis</name>
    <dbReference type="NCBI Taxonomy" id="1682393"/>
    <lineage>
        <taxon>Eukaryota</taxon>
        <taxon>Fungi</taxon>
        <taxon>Dikarya</taxon>
        <taxon>Ascomycota</taxon>
        <taxon>Pezizomycotina</taxon>
        <taxon>Sordariomycetes</taxon>
        <taxon>Xylariomycetidae</taxon>
        <taxon>Xylariales</taxon>
        <taxon>Microdochiaceae</taxon>
        <taxon>Microdochium</taxon>
    </lineage>
</organism>
<dbReference type="EMBL" id="JAGTJQ010000002">
    <property type="protein sequence ID" value="KAH7037343.1"/>
    <property type="molecule type" value="Genomic_DNA"/>
</dbReference>
<accession>A0A9P8YG63</accession>
<comment type="caution">
    <text evidence="2">The sequence shown here is derived from an EMBL/GenBank/DDBJ whole genome shotgun (WGS) entry which is preliminary data.</text>
</comment>
<dbReference type="RefSeq" id="XP_046016464.1">
    <property type="nucleotide sequence ID" value="XM_046152676.1"/>
</dbReference>